<dbReference type="Pfam" id="PF16545">
    <property type="entry name" value="CCM2_C"/>
    <property type="match status" value="1"/>
</dbReference>
<organism evidence="4 5">
    <name type="scientific">Lymnaea stagnalis</name>
    <name type="common">Great pond snail</name>
    <name type="synonym">Helix stagnalis</name>
    <dbReference type="NCBI Taxonomy" id="6523"/>
    <lineage>
        <taxon>Eukaryota</taxon>
        <taxon>Metazoa</taxon>
        <taxon>Spiralia</taxon>
        <taxon>Lophotrochozoa</taxon>
        <taxon>Mollusca</taxon>
        <taxon>Gastropoda</taxon>
        <taxon>Heterobranchia</taxon>
        <taxon>Euthyneura</taxon>
        <taxon>Panpulmonata</taxon>
        <taxon>Hygrophila</taxon>
        <taxon>Lymnaeoidea</taxon>
        <taxon>Lymnaeidae</taxon>
        <taxon>Lymnaea</taxon>
    </lineage>
</organism>
<proteinExistence type="inferred from homology"/>
<dbReference type="Gene3D" id="2.30.29.30">
    <property type="entry name" value="Pleckstrin-homology domain (PH domain)/Phosphotyrosine-binding domain (PTB)"/>
    <property type="match status" value="1"/>
</dbReference>
<name>A0AAV2HA97_LYMST</name>
<evidence type="ECO:0000259" key="3">
    <source>
        <dbReference type="Pfam" id="PF16545"/>
    </source>
</evidence>
<dbReference type="PANTHER" id="PTHR21642">
    <property type="entry name" value="CEREBRAL CAVERNOUS MALFORMATIONS PROTEIN 2 HOMOLOG"/>
    <property type="match status" value="1"/>
</dbReference>
<dbReference type="Proteomes" id="UP001497497">
    <property type="component" value="Unassembled WGS sequence"/>
</dbReference>
<feature type="region of interest" description="Disordered" evidence="2">
    <location>
        <begin position="1"/>
        <end position="50"/>
    </location>
</feature>
<comment type="caution">
    <text evidence="4">The sequence shown here is derived from an EMBL/GenBank/DDBJ whole genome shotgun (WGS) entry which is preliminary data.</text>
</comment>
<keyword evidence="5" id="KW-1185">Reference proteome</keyword>
<evidence type="ECO:0000256" key="2">
    <source>
        <dbReference type="SAM" id="MobiDB-lite"/>
    </source>
</evidence>
<evidence type="ECO:0000313" key="4">
    <source>
        <dbReference type="EMBL" id="CAL1530289.1"/>
    </source>
</evidence>
<evidence type="ECO:0000256" key="1">
    <source>
        <dbReference type="ARBA" id="ARBA00010822"/>
    </source>
</evidence>
<dbReference type="Gene3D" id="1.20.1160.20">
    <property type="match status" value="1"/>
</dbReference>
<dbReference type="PANTHER" id="PTHR21642:SF6">
    <property type="entry name" value="CEREBRAL CAVERNOUS MALFORMATIONS 2 HARMONIN-HOMOLOGY DOMAIN-CONTAINING PROTEIN"/>
    <property type="match status" value="1"/>
</dbReference>
<dbReference type="AlphaFoldDB" id="A0AAV2HA97"/>
<accession>A0AAV2HA97</accession>
<dbReference type="InterPro" id="IPR032375">
    <property type="entry name" value="CCM2_C"/>
</dbReference>
<sequence length="410" mass="46592">MDHDIRHKSNIFSLKSHADTGSSRRVDPTASGMYENKRRNLNNYDLKPPPYQSKHPNLIDDHVEKPVQYAGEIDGVSPHLDITNRTDVLKIIDKGKKQGSIPVHVSEDNIAILSLSVFNIKISKYNASDDLLLRIPMHEIAATCYIKDDKEHILAIKFGTPESCRLAVLYCESKPVAEEICALVGQCFNLVYTEALFRLLDNPLNPSDPIHHAASTISGNVAWLFLFPFLPNIFTVNYCNIKLSGYESGNSKTSDSGTGKELLEDYMNKLKAKLNADELRKFLQHLNDWKKENHFHQFCDEVLLLLGPDRKQLLSELIPFIPEHNYQYFEEFLKRNDIRMLDNTSTLSSSRNNLRFSTRRSFSEVSTTSSVSNNTASGDALDHLIDFAKAQFDSVDVDMDPKTYEPSKDY</sequence>
<evidence type="ECO:0000313" key="5">
    <source>
        <dbReference type="Proteomes" id="UP001497497"/>
    </source>
</evidence>
<dbReference type="InterPro" id="IPR026159">
    <property type="entry name" value="Malcavernin"/>
</dbReference>
<reference evidence="4 5" key="1">
    <citation type="submission" date="2024-04" db="EMBL/GenBank/DDBJ databases">
        <authorList>
            <consortium name="Genoscope - CEA"/>
            <person name="William W."/>
        </authorList>
    </citation>
    <scope>NUCLEOTIDE SEQUENCE [LARGE SCALE GENOMIC DNA]</scope>
</reference>
<dbReference type="InterPro" id="IPR019517">
    <property type="entry name" value="Integrin-bd_ICAP-1"/>
</dbReference>
<feature type="compositionally biased region" description="Basic and acidic residues" evidence="2">
    <location>
        <begin position="16"/>
        <end position="27"/>
    </location>
</feature>
<dbReference type="InterPro" id="IPR011993">
    <property type="entry name" value="PH-like_dom_sf"/>
</dbReference>
<comment type="similarity">
    <text evidence="1">Belongs to the CCM2 family.</text>
</comment>
<protein>
    <recommendedName>
        <fullName evidence="3">Cerebral cavernous malformations 2 harmonin-homology domain-containing protein</fullName>
    </recommendedName>
</protein>
<dbReference type="EMBL" id="CAXITT010000066">
    <property type="protein sequence ID" value="CAL1530289.1"/>
    <property type="molecule type" value="Genomic_DNA"/>
</dbReference>
<gene>
    <name evidence="4" type="ORF">GSLYS_00004422001</name>
</gene>
<feature type="domain" description="Cerebral cavernous malformations 2 harmonin-homology" evidence="3">
    <location>
        <begin position="252"/>
        <end position="339"/>
    </location>
</feature>
<dbReference type="Pfam" id="PF10480">
    <property type="entry name" value="ICAP-1_inte_bdg"/>
    <property type="match status" value="1"/>
</dbReference>